<reference evidence="1 2" key="1">
    <citation type="submission" date="2017-09" db="EMBL/GenBank/DDBJ databases">
        <title>Large-scale bioinformatics analysis of Bacillus genomes uncovers conserved roles of natural products in bacterial physiology.</title>
        <authorList>
            <consortium name="Agbiome Team Llc"/>
            <person name="Bleich R.M."/>
            <person name="Kirk G.J."/>
            <person name="Santa Maria K.C."/>
            <person name="Allen S.E."/>
            <person name="Farag S."/>
            <person name="Shank E.A."/>
            <person name="Bowers A."/>
        </authorList>
    </citation>
    <scope>NUCLEOTIDE SEQUENCE [LARGE SCALE GENOMIC DNA]</scope>
    <source>
        <strain evidence="1 2">AFS020204</strain>
    </source>
</reference>
<dbReference type="Proteomes" id="UP000220210">
    <property type="component" value="Unassembled WGS sequence"/>
</dbReference>
<name>A0A9X6VRG5_BACCE</name>
<organism evidence="1 2">
    <name type="scientific">Bacillus cereus</name>
    <dbReference type="NCBI Taxonomy" id="1396"/>
    <lineage>
        <taxon>Bacteria</taxon>
        <taxon>Bacillati</taxon>
        <taxon>Bacillota</taxon>
        <taxon>Bacilli</taxon>
        <taxon>Bacillales</taxon>
        <taxon>Bacillaceae</taxon>
        <taxon>Bacillus</taxon>
        <taxon>Bacillus cereus group</taxon>
    </lineage>
</organism>
<dbReference type="AlphaFoldDB" id="A0A9X6VRG5"/>
<dbReference type="InterPro" id="IPR042099">
    <property type="entry name" value="ANL_N_sf"/>
</dbReference>
<dbReference type="Gene3D" id="3.40.50.12780">
    <property type="entry name" value="N-terminal domain of ligase-like"/>
    <property type="match status" value="1"/>
</dbReference>
<evidence type="ECO:0000313" key="1">
    <source>
        <dbReference type="EMBL" id="PFF40805.1"/>
    </source>
</evidence>
<evidence type="ECO:0000313" key="2">
    <source>
        <dbReference type="Proteomes" id="UP000220210"/>
    </source>
</evidence>
<dbReference type="InterPro" id="IPR053158">
    <property type="entry name" value="CapK_Type1_Caps_Biosynth"/>
</dbReference>
<proteinExistence type="predicted"/>
<protein>
    <submittedName>
        <fullName evidence="1">Uncharacterized protein</fullName>
    </submittedName>
</protein>
<accession>A0A9X6VRG5</accession>
<sequence>MQNQKLYDLLDNVSTNIPFYKSYKKKDIINYPFVTKNIIKNNYDDFLSDRLINKDQVVQELKNPMKLKNYIIEKPLKNGIFLEWTTGSSGIPFKCIKSKTERNIMSLNIWKKRLNFDRRITPAKFFPLIHTGDKVIPFNIRDYSSENLKGLYDYIEKSGCNTIHTTPTLLKRHLVDSKVDQSIFHNKVQFIESTGSFLSQDNKRLYEEILNAQIFNFYGLIELWTIGTTCRNGNMHINADNIYMELIDKDQKVIKEKHKVGQIAVTGLHQYMMPFIRYLTGDYAEYTDIVCKCGDRDPIINLLENREIHYLEDKNKEIMDGNKFVKTLLRYVFWKHEFSEINYFCLIKKESEYVFYLNWIENSDLFERLVSNELFKKMGNEIKISYKYITLEEFEELNVKNHLFINKSRKKVLVP</sequence>
<dbReference type="SUPFAM" id="SSF56801">
    <property type="entry name" value="Acetyl-CoA synthetase-like"/>
    <property type="match status" value="1"/>
</dbReference>
<dbReference type="PANTHER" id="PTHR36932:SF1">
    <property type="entry name" value="CAPSULAR POLYSACCHARIDE BIOSYNTHESIS PROTEIN"/>
    <property type="match status" value="1"/>
</dbReference>
<dbReference type="EMBL" id="NTSO01000035">
    <property type="protein sequence ID" value="PFF40805.1"/>
    <property type="molecule type" value="Genomic_DNA"/>
</dbReference>
<dbReference type="RefSeq" id="WP_087947728.1">
    <property type="nucleotide sequence ID" value="NZ_CP115306.1"/>
</dbReference>
<gene>
    <name evidence="1" type="ORF">CN357_32780</name>
</gene>
<dbReference type="PANTHER" id="PTHR36932">
    <property type="entry name" value="CAPSULAR POLYSACCHARIDE BIOSYNTHESIS PROTEIN"/>
    <property type="match status" value="1"/>
</dbReference>
<comment type="caution">
    <text evidence="1">The sequence shown here is derived from an EMBL/GenBank/DDBJ whole genome shotgun (WGS) entry which is preliminary data.</text>
</comment>